<evidence type="ECO:0000256" key="1">
    <source>
        <dbReference type="SAM" id="MobiDB-lite"/>
    </source>
</evidence>
<evidence type="ECO:0000313" key="3">
    <source>
        <dbReference type="Proteomes" id="UP000813427"/>
    </source>
</evidence>
<dbReference type="EMBL" id="JAGPXF010000004">
    <property type="protein sequence ID" value="KAH7245801.1"/>
    <property type="molecule type" value="Genomic_DNA"/>
</dbReference>
<organism evidence="2 3">
    <name type="scientific">Fusarium tricinctum</name>
    <dbReference type="NCBI Taxonomy" id="61284"/>
    <lineage>
        <taxon>Eukaryota</taxon>
        <taxon>Fungi</taxon>
        <taxon>Dikarya</taxon>
        <taxon>Ascomycota</taxon>
        <taxon>Pezizomycotina</taxon>
        <taxon>Sordariomycetes</taxon>
        <taxon>Hypocreomycetidae</taxon>
        <taxon>Hypocreales</taxon>
        <taxon>Nectriaceae</taxon>
        <taxon>Fusarium</taxon>
        <taxon>Fusarium tricinctum species complex</taxon>
    </lineage>
</organism>
<evidence type="ECO:0000313" key="2">
    <source>
        <dbReference type="EMBL" id="KAH7245801.1"/>
    </source>
</evidence>
<dbReference type="OrthoDB" id="5043346at2759"/>
<feature type="compositionally biased region" description="Polar residues" evidence="1">
    <location>
        <begin position="273"/>
        <end position="283"/>
    </location>
</feature>
<gene>
    <name evidence="2" type="ORF">BKA59DRAFT_176013</name>
</gene>
<dbReference type="AlphaFoldDB" id="A0A8K0RW09"/>
<name>A0A8K0RW09_9HYPO</name>
<comment type="caution">
    <text evidence="2">The sequence shown here is derived from an EMBL/GenBank/DDBJ whole genome shotgun (WGS) entry which is preliminary data.</text>
</comment>
<reference evidence="2" key="1">
    <citation type="journal article" date="2021" name="Nat. Commun.">
        <title>Genetic determinants of endophytism in the Arabidopsis root mycobiome.</title>
        <authorList>
            <person name="Mesny F."/>
            <person name="Miyauchi S."/>
            <person name="Thiergart T."/>
            <person name="Pickel B."/>
            <person name="Atanasova L."/>
            <person name="Karlsson M."/>
            <person name="Huettel B."/>
            <person name="Barry K.W."/>
            <person name="Haridas S."/>
            <person name="Chen C."/>
            <person name="Bauer D."/>
            <person name="Andreopoulos W."/>
            <person name="Pangilinan J."/>
            <person name="LaButti K."/>
            <person name="Riley R."/>
            <person name="Lipzen A."/>
            <person name="Clum A."/>
            <person name="Drula E."/>
            <person name="Henrissat B."/>
            <person name="Kohler A."/>
            <person name="Grigoriev I.V."/>
            <person name="Martin F.M."/>
            <person name="Hacquard S."/>
        </authorList>
    </citation>
    <scope>NUCLEOTIDE SEQUENCE</scope>
    <source>
        <strain evidence="2">MPI-SDFR-AT-0068</strain>
    </source>
</reference>
<protein>
    <submittedName>
        <fullName evidence="2">Uncharacterized protein</fullName>
    </submittedName>
</protein>
<proteinExistence type="predicted"/>
<feature type="region of interest" description="Disordered" evidence="1">
    <location>
        <begin position="261"/>
        <end position="292"/>
    </location>
</feature>
<keyword evidence="3" id="KW-1185">Reference proteome</keyword>
<sequence length="292" mass="33038">MKAARRDRSNTQNNSFLCVIADAYPQACDKSFPSIEKHNEHLKRCHSSAFWCKDCLFKFNSSLSDKHLKLAKADHALHCTQRFTSRSLDVWIQTHVMSEEQYDRFKLRRWKQTEVPYKFNSRGGKESVPERSWRQIRETIFPTSQASEARELSRLPTVGQVDDGIQNVINSTGRRSSDFRQMTITEFRSPAMDAPSQVNLPPIPASLTTDTSWLSTEFSTMTDPQTWPSTLMSSHAGVDTQGDAYSCGDAYSYGFGEATEYGESSSRRAPDPSQGQPFSNSLRGTGFWDATN</sequence>
<dbReference type="Proteomes" id="UP000813427">
    <property type="component" value="Unassembled WGS sequence"/>
</dbReference>
<accession>A0A8K0RW09</accession>